<dbReference type="AlphaFoldDB" id="A0AAG5DQX8"/>
<evidence type="ECO:0000313" key="2">
    <source>
        <dbReference type="Proteomes" id="UP000075880"/>
    </source>
</evidence>
<reference evidence="1" key="1">
    <citation type="submission" date="2024-04" db="UniProtKB">
        <authorList>
            <consortium name="EnsemblMetazoa"/>
        </authorList>
    </citation>
    <scope>IDENTIFICATION</scope>
    <source>
        <strain evidence="1">EBRO</strain>
    </source>
</reference>
<organism evidence="1 2">
    <name type="scientific">Anopheles atroparvus</name>
    <name type="common">European mosquito</name>
    <dbReference type="NCBI Taxonomy" id="41427"/>
    <lineage>
        <taxon>Eukaryota</taxon>
        <taxon>Metazoa</taxon>
        <taxon>Ecdysozoa</taxon>
        <taxon>Arthropoda</taxon>
        <taxon>Hexapoda</taxon>
        <taxon>Insecta</taxon>
        <taxon>Pterygota</taxon>
        <taxon>Neoptera</taxon>
        <taxon>Endopterygota</taxon>
        <taxon>Diptera</taxon>
        <taxon>Nematocera</taxon>
        <taxon>Culicoidea</taxon>
        <taxon>Culicidae</taxon>
        <taxon>Anophelinae</taxon>
        <taxon>Anopheles</taxon>
    </lineage>
</organism>
<keyword evidence="2" id="KW-1185">Reference proteome</keyword>
<proteinExistence type="predicted"/>
<protein>
    <submittedName>
        <fullName evidence="1">Uncharacterized protein</fullName>
    </submittedName>
</protein>
<accession>A0AAG5DQX8</accession>
<name>A0AAG5DQX8_ANOAO</name>
<dbReference type="Proteomes" id="UP000075880">
    <property type="component" value="Unassembled WGS sequence"/>
</dbReference>
<evidence type="ECO:0000313" key="1">
    <source>
        <dbReference type="EnsemblMetazoa" id="ENSAATROPP013712"/>
    </source>
</evidence>
<sequence length="21" mass="2433">MNLNEKENWLPTFLPFGLVAV</sequence>
<dbReference type="EnsemblMetazoa" id="ENSAATROPT015269">
    <property type="protein sequence ID" value="ENSAATROPP013712"/>
    <property type="gene ID" value="ENSAATROPG012432"/>
</dbReference>